<keyword evidence="3" id="KW-1185">Reference proteome</keyword>
<protein>
    <submittedName>
        <fullName evidence="2">Uncharacterized protein</fullName>
    </submittedName>
</protein>
<organism evidence="2 3">
    <name type="scientific">Eumeta variegata</name>
    <name type="common">Bagworm moth</name>
    <name type="synonym">Eumeta japonica</name>
    <dbReference type="NCBI Taxonomy" id="151549"/>
    <lineage>
        <taxon>Eukaryota</taxon>
        <taxon>Metazoa</taxon>
        <taxon>Ecdysozoa</taxon>
        <taxon>Arthropoda</taxon>
        <taxon>Hexapoda</taxon>
        <taxon>Insecta</taxon>
        <taxon>Pterygota</taxon>
        <taxon>Neoptera</taxon>
        <taxon>Endopterygota</taxon>
        <taxon>Lepidoptera</taxon>
        <taxon>Glossata</taxon>
        <taxon>Ditrysia</taxon>
        <taxon>Tineoidea</taxon>
        <taxon>Psychidae</taxon>
        <taxon>Oiketicinae</taxon>
        <taxon>Eumeta</taxon>
    </lineage>
</organism>
<feature type="region of interest" description="Disordered" evidence="1">
    <location>
        <begin position="114"/>
        <end position="153"/>
    </location>
</feature>
<gene>
    <name evidence="2" type="ORF">EVAR_68698_1</name>
</gene>
<reference evidence="2 3" key="1">
    <citation type="journal article" date="2019" name="Commun. Biol.">
        <title>The bagworm genome reveals a unique fibroin gene that provides high tensile strength.</title>
        <authorList>
            <person name="Kono N."/>
            <person name="Nakamura H."/>
            <person name="Ohtoshi R."/>
            <person name="Tomita M."/>
            <person name="Numata K."/>
            <person name="Arakawa K."/>
        </authorList>
    </citation>
    <scope>NUCLEOTIDE SEQUENCE [LARGE SCALE GENOMIC DNA]</scope>
</reference>
<dbReference type="Proteomes" id="UP000299102">
    <property type="component" value="Unassembled WGS sequence"/>
</dbReference>
<evidence type="ECO:0000313" key="2">
    <source>
        <dbReference type="EMBL" id="GBP94004.1"/>
    </source>
</evidence>
<evidence type="ECO:0000256" key="1">
    <source>
        <dbReference type="SAM" id="MobiDB-lite"/>
    </source>
</evidence>
<name>A0A4C2A462_EUMVA</name>
<comment type="caution">
    <text evidence="2">The sequence shown here is derived from an EMBL/GenBank/DDBJ whole genome shotgun (WGS) entry which is preliminary data.</text>
</comment>
<accession>A0A4C2A462</accession>
<sequence>MLANVITETNTTTPGIVNTLSSFVSISALTGADKATSVADDREVVQKHSAGEPGAGGAASAWSAAKLPSAAPPFGALPSRAANSHCSGQTGRAALSDLCGVAVVQLSRYVVRSKRERRRKERAGSGGGRRAARDPNAYPTGPPSPPPPPRHRAVLTDTVYSSFGRSNGTVKHVHSIIMPLFKNNTTRQPHSVRPTSKRRCD</sequence>
<feature type="region of interest" description="Disordered" evidence="1">
    <location>
        <begin position="181"/>
        <end position="201"/>
    </location>
</feature>
<dbReference type="EMBL" id="BGZK01002445">
    <property type="protein sequence ID" value="GBP94004.1"/>
    <property type="molecule type" value="Genomic_DNA"/>
</dbReference>
<evidence type="ECO:0000313" key="3">
    <source>
        <dbReference type="Proteomes" id="UP000299102"/>
    </source>
</evidence>
<proteinExistence type="predicted"/>
<dbReference type="AlphaFoldDB" id="A0A4C2A462"/>